<name>A0ABU6Z2E2_9FABA</name>
<feature type="region of interest" description="Disordered" evidence="1">
    <location>
        <begin position="1"/>
        <end position="26"/>
    </location>
</feature>
<accession>A0ABU6Z2E2</accession>
<feature type="compositionally biased region" description="Basic and acidic residues" evidence="1">
    <location>
        <begin position="103"/>
        <end position="118"/>
    </location>
</feature>
<proteinExistence type="predicted"/>
<evidence type="ECO:0000313" key="3">
    <source>
        <dbReference type="Proteomes" id="UP001341840"/>
    </source>
</evidence>
<dbReference type="Proteomes" id="UP001341840">
    <property type="component" value="Unassembled WGS sequence"/>
</dbReference>
<sequence length="118" mass="13234">MVEQVSPDRADCRVGSGRVGSTGWGRRRVGPRVGRFVNTGRRVGSWERISGIRKMATRGVIWSSRDLLEARAGAWSGFWGQILARSTRDVETKTTVAAMTKENVGRETENERKKGWQK</sequence>
<keyword evidence="3" id="KW-1185">Reference proteome</keyword>
<feature type="compositionally biased region" description="Basic and acidic residues" evidence="1">
    <location>
        <begin position="1"/>
        <end position="12"/>
    </location>
</feature>
<gene>
    <name evidence="2" type="ORF">PIB30_007368</name>
</gene>
<reference evidence="2 3" key="1">
    <citation type="journal article" date="2023" name="Plants (Basel)">
        <title>Bridging the Gap: Combining Genomics and Transcriptomics Approaches to Understand Stylosanthes scabra, an Orphan Legume from the Brazilian Caatinga.</title>
        <authorList>
            <person name="Ferreira-Neto J.R.C."/>
            <person name="da Silva M.D."/>
            <person name="Binneck E."/>
            <person name="de Melo N.F."/>
            <person name="da Silva R.H."/>
            <person name="de Melo A.L.T.M."/>
            <person name="Pandolfi V."/>
            <person name="Bustamante F.O."/>
            <person name="Brasileiro-Vidal A.C."/>
            <person name="Benko-Iseppon A.M."/>
        </authorList>
    </citation>
    <scope>NUCLEOTIDE SEQUENCE [LARGE SCALE GENOMIC DNA]</scope>
    <source>
        <tissue evidence="2">Leaves</tissue>
    </source>
</reference>
<dbReference type="EMBL" id="JASCZI010271876">
    <property type="protein sequence ID" value="MED6216390.1"/>
    <property type="molecule type" value="Genomic_DNA"/>
</dbReference>
<evidence type="ECO:0000256" key="1">
    <source>
        <dbReference type="SAM" id="MobiDB-lite"/>
    </source>
</evidence>
<protein>
    <submittedName>
        <fullName evidence="2">Uncharacterized protein</fullName>
    </submittedName>
</protein>
<feature type="region of interest" description="Disordered" evidence="1">
    <location>
        <begin position="96"/>
        <end position="118"/>
    </location>
</feature>
<evidence type="ECO:0000313" key="2">
    <source>
        <dbReference type="EMBL" id="MED6216390.1"/>
    </source>
</evidence>
<organism evidence="2 3">
    <name type="scientific">Stylosanthes scabra</name>
    <dbReference type="NCBI Taxonomy" id="79078"/>
    <lineage>
        <taxon>Eukaryota</taxon>
        <taxon>Viridiplantae</taxon>
        <taxon>Streptophyta</taxon>
        <taxon>Embryophyta</taxon>
        <taxon>Tracheophyta</taxon>
        <taxon>Spermatophyta</taxon>
        <taxon>Magnoliopsida</taxon>
        <taxon>eudicotyledons</taxon>
        <taxon>Gunneridae</taxon>
        <taxon>Pentapetalae</taxon>
        <taxon>rosids</taxon>
        <taxon>fabids</taxon>
        <taxon>Fabales</taxon>
        <taxon>Fabaceae</taxon>
        <taxon>Papilionoideae</taxon>
        <taxon>50 kb inversion clade</taxon>
        <taxon>dalbergioids sensu lato</taxon>
        <taxon>Dalbergieae</taxon>
        <taxon>Pterocarpus clade</taxon>
        <taxon>Stylosanthes</taxon>
    </lineage>
</organism>
<comment type="caution">
    <text evidence="2">The sequence shown here is derived from an EMBL/GenBank/DDBJ whole genome shotgun (WGS) entry which is preliminary data.</text>
</comment>